<accession>A0A7T7KYV2</accession>
<dbReference type="InterPro" id="IPR012349">
    <property type="entry name" value="Split_barrel_FMN-bd"/>
</dbReference>
<sequence>MEPAVDRPGPSPALNPAPTSGSAPVVTRRFVVEEDTVTYHSGSRAVQDRVGVRDLADHVGRSIGEGLRPVAAAFLELQPMLVLGAADPDTGRVWASPVTGEPGFVRATGPRQISVEGGPRAGDPLAAALAVAGTPVGTIALDPRTRRRMRLNGRSRPTPRGLAVEADQVFSNCPKYLQKRESYETVARTPGQPLRGSELDAAQREFVRAADTFFLASVHGGGADASHRGGNPGFVHVTSPTELSWRDYPGNSMFLTLGNLAADPRAGLLLLDWETGAALQLSGTARTEFAPDGTRTVRLTVEAVVDTPGASPLRWSPPEYSPANPPLPY</sequence>
<feature type="domain" description="Pyridoxamine 5'-phosphate oxidase N-terminal" evidence="2">
    <location>
        <begin position="199"/>
        <end position="287"/>
    </location>
</feature>
<evidence type="ECO:0000313" key="4">
    <source>
        <dbReference type="Proteomes" id="UP000595636"/>
    </source>
</evidence>
<dbReference type="PANTHER" id="PTHR42815:SF2">
    <property type="entry name" value="FAD-BINDING, PUTATIVE (AFU_ORTHOLOGUE AFUA_6G07600)-RELATED"/>
    <property type="match status" value="1"/>
</dbReference>
<dbReference type="EMBL" id="CP066831">
    <property type="protein sequence ID" value="QQM43311.1"/>
    <property type="molecule type" value="Genomic_DNA"/>
</dbReference>
<evidence type="ECO:0000313" key="3">
    <source>
        <dbReference type="EMBL" id="QQM43311.1"/>
    </source>
</evidence>
<name>A0A7T7KYV2_9ACTN</name>
<proteinExistence type="predicted"/>
<dbReference type="Pfam" id="PF01243">
    <property type="entry name" value="PNPOx_N"/>
    <property type="match status" value="1"/>
</dbReference>
<feature type="region of interest" description="Disordered" evidence="1">
    <location>
        <begin position="308"/>
        <end position="329"/>
    </location>
</feature>
<dbReference type="SUPFAM" id="SSF50475">
    <property type="entry name" value="FMN-binding split barrel"/>
    <property type="match status" value="1"/>
</dbReference>
<dbReference type="InterPro" id="IPR011576">
    <property type="entry name" value="Pyridox_Oxase_N"/>
</dbReference>
<dbReference type="Proteomes" id="UP000595636">
    <property type="component" value="Chromosome"/>
</dbReference>
<dbReference type="Gene3D" id="2.30.110.10">
    <property type="entry name" value="Electron Transport, Fmn-binding Protein, Chain A"/>
    <property type="match status" value="1"/>
</dbReference>
<evidence type="ECO:0000256" key="1">
    <source>
        <dbReference type="SAM" id="MobiDB-lite"/>
    </source>
</evidence>
<reference evidence="3 4" key="1">
    <citation type="submission" date="2020-12" db="EMBL/GenBank/DDBJ databases">
        <title>A novel species.</title>
        <authorList>
            <person name="Li K."/>
        </authorList>
    </citation>
    <scope>NUCLEOTIDE SEQUENCE [LARGE SCALE GENOMIC DNA]</scope>
    <source>
        <strain evidence="3 4">ZYC-3</strain>
    </source>
</reference>
<dbReference type="PANTHER" id="PTHR42815">
    <property type="entry name" value="FAD-BINDING, PUTATIVE (AFU_ORTHOLOGUE AFUA_6G07600)-RELATED"/>
    <property type="match status" value="1"/>
</dbReference>
<dbReference type="KEGG" id="slf:JEQ17_30520"/>
<keyword evidence="4" id="KW-1185">Reference proteome</keyword>
<protein>
    <submittedName>
        <fullName evidence="3">Pyridoxamine 5'-phosphate oxidase family protein</fullName>
    </submittedName>
</protein>
<evidence type="ECO:0000259" key="2">
    <source>
        <dbReference type="Pfam" id="PF01243"/>
    </source>
</evidence>
<gene>
    <name evidence="3" type="ORF">JEQ17_30520</name>
</gene>
<feature type="region of interest" description="Disordered" evidence="1">
    <location>
        <begin position="1"/>
        <end position="22"/>
    </location>
</feature>
<dbReference type="AlphaFoldDB" id="A0A7T7KYV2"/>
<feature type="compositionally biased region" description="Pro residues" evidence="1">
    <location>
        <begin position="319"/>
        <end position="329"/>
    </location>
</feature>
<organism evidence="3 4">
    <name type="scientific">Streptomyces liliifuscus</name>
    <dbReference type="NCBI Taxonomy" id="2797636"/>
    <lineage>
        <taxon>Bacteria</taxon>
        <taxon>Bacillati</taxon>
        <taxon>Actinomycetota</taxon>
        <taxon>Actinomycetes</taxon>
        <taxon>Kitasatosporales</taxon>
        <taxon>Streptomycetaceae</taxon>
        <taxon>Streptomyces</taxon>
    </lineage>
</organism>